<keyword evidence="1" id="KW-0472">Membrane</keyword>
<evidence type="ECO:0000256" key="1">
    <source>
        <dbReference type="SAM" id="Phobius"/>
    </source>
</evidence>
<feature type="transmembrane region" description="Helical" evidence="1">
    <location>
        <begin position="6"/>
        <end position="25"/>
    </location>
</feature>
<gene>
    <name evidence="2" type="ORF">METZ01_LOCUS420340</name>
</gene>
<reference evidence="2" key="1">
    <citation type="submission" date="2018-05" db="EMBL/GenBank/DDBJ databases">
        <authorList>
            <person name="Lanie J.A."/>
            <person name="Ng W.-L."/>
            <person name="Kazmierczak K.M."/>
            <person name="Andrzejewski T.M."/>
            <person name="Davidsen T.M."/>
            <person name="Wayne K.J."/>
            <person name="Tettelin H."/>
            <person name="Glass J.I."/>
            <person name="Rusch D."/>
            <person name="Podicherti R."/>
            <person name="Tsui H.-C.T."/>
            <person name="Winkler M.E."/>
        </authorList>
    </citation>
    <scope>NUCLEOTIDE SEQUENCE</scope>
</reference>
<accession>A0A382X8H7</accession>
<keyword evidence="1" id="KW-0812">Transmembrane</keyword>
<evidence type="ECO:0000313" key="2">
    <source>
        <dbReference type="EMBL" id="SVD67486.1"/>
    </source>
</evidence>
<dbReference type="EMBL" id="UINC01165859">
    <property type="protein sequence ID" value="SVD67486.1"/>
    <property type="molecule type" value="Genomic_DNA"/>
</dbReference>
<proteinExistence type="predicted"/>
<name>A0A382X8H7_9ZZZZ</name>
<sequence>MEIVAAVGAFIGLFSLWVVLPKMFIRR</sequence>
<organism evidence="2">
    <name type="scientific">marine metagenome</name>
    <dbReference type="NCBI Taxonomy" id="408172"/>
    <lineage>
        <taxon>unclassified sequences</taxon>
        <taxon>metagenomes</taxon>
        <taxon>ecological metagenomes</taxon>
    </lineage>
</organism>
<protein>
    <submittedName>
        <fullName evidence="2">Uncharacterized protein</fullName>
    </submittedName>
</protein>
<dbReference type="AlphaFoldDB" id="A0A382X8H7"/>
<keyword evidence="1" id="KW-1133">Transmembrane helix</keyword>